<keyword evidence="1" id="KW-0472">Membrane</keyword>
<evidence type="ECO:0000313" key="3">
    <source>
        <dbReference type="Proteomes" id="UP000253495"/>
    </source>
</evidence>
<accession>A0A368VZ30</accession>
<keyword evidence="1" id="KW-0812">Transmembrane</keyword>
<comment type="caution">
    <text evidence="2">The sequence shown here is derived from an EMBL/GenBank/DDBJ whole genome shotgun (WGS) entry which is preliminary data.</text>
</comment>
<feature type="transmembrane region" description="Helical" evidence="1">
    <location>
        <begin position="35"/>
        <end position="55"/>
    </location>
</feature>
<dbReference type="Proteomes" id="UP000253495">
    <property type="component" value="Unassembled WGS sequence"/>
</dbReference>
<proteinExistence type="predicted"/>
<protein>
    <submittedName>
        <fullName evidence="2">Uncharacterized protein</fullName>
    </submittedName>
</protein>
<evidence type="ECO:0000313" key="2">
    <source>
        <dbReference type="EMBL" id="RCW46092.1"/>
    </source>
</evidence>
<name>A0A368VZ30_9ACTN</name>
<keyword evidence="1" id="KW-1133">Transmembrane helix</keyword>
<evidence type="ECO:0000256" key="1">
    <source>
        <dbReference type="SAM" id="Phobius"/>
    </source>
</evidence>
<organism evidence="2 3">
    <name type="scientific">Halopolyspora algeriensis</name>
    <dbReference type="NCBI Taxonomy" id="1500506"/>
    <lineage>
        <taxon>Bacteria</taxon>
        <taxon>Bacillati</taxon>
        <taxon>Actinomycetota</taxon>
        <taxon>Actinomycetes</taxon>
        <taxon>Actinomycetes incertae sedis</taxon>
        <taxon>Halopolyspora</taxon>
    </lineage>
</organism>
<dbReference type="EMBL" id="QPJC01000002">
    <property type="protein sequence ID" value="RCW46092.1"/>
    <property type="molecule type" value="Genomic_DNA"/>
</dbReference>
<keyword evidence="3" id="KW-1185">Reference proteome</keyword>
<feature type="transmembrane region" description="Helical" evidence="1">
    <location>
        <begin position="7"/>
        <end position="29"/>
    </location>
</feature>
<dbReference type="AlphaFoldDB" id="A0A368VZ30"/>
<gene>
    <name evidence="2" type="ORF">DFQ14_102394</name>
</gene>
<feature type="transmembrane region" description="Helical" evidence="1">
    <location>
        <begin position="67"/>
        <end position="84"/>
    </location>
</feature>
<sequence>MKSAHAVVGAWATGNLVLALILLFAFRPAGFIEQLLYIWSTALVAGFGVAVLLATRAGRVGTQRRQPRRAAAGIFAALGLAVGLTGFAYGWWLSVIAFYPLVLAAWLARGERLRRGTRPWPAALGDTEPAGPPRFVHYGSSLGTATAVPAEHAAHGPPAPPPPRPPHRLRKAALLAAGARAVVEMLRRRRR</sequence>
<feature type="transmembrane region" description="Helical" evidence="1">
    <location>
        <begin position="90"/>
        <end position="108"/>
    </location>
</feature>
<reference evidence="2 3" key="1">
    <citation type="submission" date="2018-07" db="EMBL/GenBank/DDBJ databases">
        <title>Genomic Encyclopedia of Type Strains, Phase III (KMG-III): the genomes of soil and plant-associated and newly described type strains.</title>
        <authorList>
            <person name="Whitman W."/>
        </authorList>
    </citation>
    <scope>NUCLEOTIDE SEQUENCE [LARGE SCALE GENOMIC DNA]</scope>
    <source>
        <strain evidence="2 3">CECT 8575</strain>
    </source>
</reference>
<dbReference type="RefSeq" id="WP_114451905.1">
    <property type="nucleotide sequence ID" value="NZ_QPJC01000002.1"/>
</dbReference>